<organism evidence="1 2">
    <name type="scientific">Punica granatum</name>
    <name type="common">Pomegranate</name>
    <dbReference type="NCBI Taxonomy" id="22663"/>
    <lineage>
        <taxon>Eukaryota</taxon>
        <taxon>Viridiplantae</taxon>
        <taxon>Streptophyta</taxon>
        <taxon>Embryophyta</taxon>
        <taxon>Tracheophyta</taxon>
        <taxon>Spermatophyta</taxon>
        <taxon>Magnoliopsida</taxon>
        <taxon>eudicotyledons</taxon>
        <taxon>Gunneridae</taxon>
        <taxon>Pentapetalae</taxon>
        <taxon>rosids</taxon>
        <taxon>malvids</taxon>
        <taxon>Myrtales</taxon>
        <taxon>Lythraceae</taxon>
        <taxon>Punica</taxon>
    </lineage>
</organism>
<evidence type="ECO:0000313" key="1">
    <source>
        <dbReference type="EMBL" id="OWM77727.1"/>
    </source>
</evidence>
<comment type="caution">
    <text evidence="1">The sequence shown here is derived from an EMBL/GenBank/DDBJ whole genome shotgun (WGS) entry which is preliminary data.</text>
</comment>
<protein>
    <submittedName>
        <fullName evidence="1">Uncharacterized protein</fullName>
    </submittedName>
</protein>
<evidence type="ECO:0000313" key="2">
    <source>
        <dbReference type="Proteomes" id="UP000197138"/>
    </source>
</evidence>
<sequence length="70" mass="7824">MQVRKGANWPGRHRASTLRDMHRVRRGYVHGGGGGMLARRGRTHSVALEDVLGYAKRRVIDHMMTLGCVA</sequence>
<dbReference type="AlphaFoldDB" id="A0A218WY48"/>
<dbReference type="EMBL" id="MTKT01002520">
    <property type="protein sequence ID" value="OWM77727.1"/>
    <property type="molecule type" value="Genomic_DNA"/>
</dbReference>
<name>A0A218WY48_PUNGR</name>
<proteinExistence type="predicted"/>
<dbReference type="Proteomes" id="UP000197138">
    <property type="component" value="Unassembled WGS sequence"/>
</dbReference>
<gene>
    <name evidence="1" type="ORF">CDL15_Pgr012429</name>
</gene>
<accession>A0A218WY48</accession>
<reference evidence="2" key="1">
    <citation type="journal article" date="2017" name="Plant J.">
        <title>The pomegranate (Punica granatum L.) genome and the genomics of punicalagin biosynthesis.</title>
        <authorList>
            <person name="Qin G."/>
            <person name="Xu C."/>
            <person name="Ming R."/>
            <person name="Tang H."/>
            <person name="Guyot R."/>
            <person name="Kramer E.M."/>
            <person name="Hu Y."/>
            <person name="Yi X."/>
            <person name="Qi Y."/>
            <person name="Xu X."/>
            <person name="Gao Z."/>
            <person name="Pan H."/>
            <person name="Jian J."/>
            <person name="Tian Y."/>
            <person name="Yue Z."/>
            <person name="Xu Y."/>
        </authorList>
    </citation>
    <scope>NUCLEOTIDE SEQUENCE [LARGE SCALE GENOMIC DNA]</scope>
    <source>
        <strain evidence="2">cv. Dabenzi</strain>
    </source>
</reference>